<proteinExistence type="predicted"/>
<reference evidence="2" key="1">
    <citation type="journal article" date="2014" name="Int. J. Syst. Evol. Microbiol.">
        <title>Complete genome sequence of Corynebacterium casei LMG S-19264T (=DSM 44701T), isolated from a smear-ripened cheese.</title>
        <authorList>
            <consortium name="US DOE Joint Genome Institute (JGI-PGF)"/>
            <person name="Walter F."/>
            <person name="Albersmeier A."/>
            <person name="Kalinowski J."/>
            <person name="Ruckert C."/>
        </authorList>
    </citation>
    <scope>NUCLEOTIDE SEQUENCE</scope>
    <source>
        <strain evidence="2">JCM 4784</strain>
    </source>
</reference>
<dbReference type="EMBL" id="BNBT01000021">
    <property type="protein sequence ID" value="GHE50949.1"/>
    <property type="molecule type" value="Genomic_DNA"/>
</dbReference>
<feature type="region of interest" description="Disordered" evidence="1">
    <location>
        <begin position="65"/>
        <end position="99"/>
    </location>
</feature>
<gene>
    <name evidence="2" type="ORF">GCM10018785_20970</name>
</gene>
<comment type="caution">
    <text evidence="2">The sequence shown here is derived from an EMBL/GenBank/DDBJ whole genome shotgun (WGS) entry which is preliminary data.</text>
</comment>
<dbReference type="Proteomes" id="UP000608024">
    <property type="component" value="Unassembled WGS sequence"/>
</dbReference>
<feature type="compositionally biased region" description="Polar residues" evidence="1">
    <location>
        <begin position="351"/>
        <end position="370"/>
    </location>
</feature>
<feature type="region of interest" description="Disordered" evidence="1">
    <location>
        <begin position="262"/>
        <end position="281"/>
    </location>
</feature>
<sequence>MRALADGARERQYGPPGPLGAAGHLGRDLAARRLVVQGALGGDDQVGAGKPGVQVDVVEQHVEAGQQPGADRGEARAEAAGGAGAGPEAEVGGDAEVAGDDVGPALQARGQLLHLGGGRALLGAEHPGHAALAAQHVVRVAGHDQLGAGQARVEAGGVDAVQARQLPAAARQFPAVGVQEPDAQGLERARAAVGRPRVAAADQDAARARVERGADQLAHAVRRGGPRVAQVARHQAQAGGGRQVHHGGAPAEEREVGADALAERAGRGQRHEPPAARRGEGLRGALAAVHERDQVGRGVGQDAVDAAGDGLGGGLGGQRLLEAARGDGDTGQRRHGRTPRNGGAAGRGQRVTGTPSRGQTARANSRTSAAVSGARTAESRSRSRAV</sequence>
<feature type="region of interest" description="Disordered" evidence="1">
    <location>
        <begin position="292"/>
        <end position="386"/>
    </location>
</feature>
<feature type="region of interest" description="Disordered" evidence="1">
    <location>
        <begin position="232"/>
        <end position="252"/>
    </location>
</feature>
<feature type="compositionally biased region" description="Basic and acidic residues" evidence="1">
    <location>
        <begin position="377"/>
        <end position="386"/>
    </location>
</feature>
<reference evidence="2" key="2">
    <citation type="submission" date="2020-09" db="EMBL/GenBank/DDBJ databases">
        <authorList>
            <person name="Sun Q."/>
            <person name="Ohkuma M."/>
        </authorList>
    </citation>
    <scope>NUCLEOTIDE SEQUENCE</scope>
    <source>
        <strain evidence="2">JCM 4784</strain>
    </source>
</reference>
<feature type="compositionally biased region" description="Basic and acidic residues" evidence="1">
    <location>
        <begin position="322"/>
        <end position="332"/>
    </location>
</feature>
<keyword evidence="3" id="KW-1185">Reference proteome</keyword>
<name>A0A918ZFS6_9ACTN</name>
<evidence type="ECO:0000313" key="3">
    <source>
        <dbReference type="Proteomes" id="UP000608024"/>
    </source>
</evidence>
<organism evidence="2 3">
    <name type="scientific">Streptomyces longispororuber</name>
    <dbReference type="NCBI Taxonomy" id="68230"/>
    <lineage>
        <taxon>Bacteria</taxon>
        <taxon>Bacillati</taxon>
        <taxon>Actinomycetota</taxon>
        <taxon>Actinomycetes</taxon>
        <taxon>Kitasatosporales</taxon>
        <taxon>Streptomycetaceae</taxon>
        <taxon>Streptomyces</taxon>
    </lineage>
</organism>
<accession>A0A918ZFS6</accession>
<feature type="region of interest" description="Disordered" evidence="1">
    <location>
        <begin position="1"/>
        <end position="24"/>
    </location>
</feature>
<protein>
    <submittedName>
        <fullName evidence="2">Uncharacterized protein</fullName>
    </submittedName>
</protein>
<evidence type="ECO:0000256" key="1">
    <source>
        <dbReference type="SAM" id="MobiDB-lite"/>
    </source>
</evidence>
<dbReference type="AlphaFoldDB" id="A0A918ZFS6"/>
<evidence type="ECO:0000313" key="2">
    <source>
        <dbReference type="EMBL" id="GHE50949.1"/>
    </source>
</evidence>